<sequence>MIKRRSIRGVDQDILVLGGFYIVVITVYFLFESCIVNYRPVILGEGLEASFPSSHTMTVLCIMSTAIMQFRMRIQNRALRMAAEAISVIIIGVTVIGRFVSGVHWCTDIVGGMLLGFALTMLYLAVIKRIEYKSKRDIA</sequence>
<dbReference type="InterPro" id="IPR000326">
    <property type="entry name" value="PAP2/HPO"/>
</dbReference>
<keyword evidence="1" id="KW-0812">Transmembrane</keyword>
<reference evidence="3" key="1">
    <citation type="journal article" date="2022" name="Cell">
        <title>Design, construction, and in vivo augmentation of a complex gut microbiome.</title>
        <authorList>
            <person name="Cheng A.G."/>
            <person name="Ho P.Y."/>
            <person name="Aranda-Diaz A."/>
            <person name="Jain S."/>
            <person name="Yu F.B."/>
            <person name="Meng X."/>
            <person name="Wang M."/>
            <person name="Iakiviak M."/>
            <person name="Nagashima K."/>
            <person name="Zhao A."/>
            <person name="Murugkar P."/>
            <person name="Patil A."/>
            <person name="Atabakhsh K."/>
            <person name="Weakley A."/>
            <person name="Yan J."/>
            <person name="Brumbaugh A.R."/>
            <person name="Higginbottom S."/>
            <person name="Dimas A."/>
            <person name="Shiver A.L."/>
            <person name="Deutschbauer A."/>
            <person name="Neff N."/>
            <person name="Sonnenburg J.L."/>
            <person name="Huang K.C."/>
            <person name="Fischbach M.A."/>
        </authorList>
    </citation>
    <scope>NUCLEOTIDE SEQUENCE</scope>
    <source>
        <strain evidence="3">DSM 19829</strain>
    </source>
</reference>
<feature type="transmembrane region" description="Helical" evidence="1">
    <location>
        <begin position="51"/>
        <end position="70"/>
    </location>
</feature>
<dbReference type="Pfam" id="PF01569">
    <property type="entry name" value="PAP2"/>
    <property type="match status" value="1"/>
</dbReference>
<feature type="domain" description="Phosphatidic acid phosphatase type 2/haloperoxidase" evidence="2">
    <location>
        <begin position="48"/>
        <end position="128"/>
    </location>
</feature>
<accession>A0ABY5VIF7</accession>
<dbReference type="RefSeq" id="WP_207637660.1">
    <property type="nucleotide sequence ID" value="NZ_CABLBR010000030.1"/>
</dbReference>
<name>A0ABY5VIF7_9FIRM</name>
<keyword evidence="1" id="KW-1133">Transmembrane helix</keyword>
<dbReference type="EMBL" id="CP102290">
    <property type="protein sequence ID" value="UWP60359.1"/>
    <property type="molecule type" value="Genomic_DNA"/>
</dbReference>
<dbReference type="Proteomes" id="UP001060164">
    <property type="component" value="Chromosome"/>
</dbReference>
<proteinExistence type="predicted"/>
<evidence type="ECO:0000313" key="3">
    <source>
        <dbReference type="EMBL" id="UWP60359.1"/>
    </source>
</evidence>
<keyword evidence="4" id="KW-1185">Reference proteome</keyword>
<evidence type="ECO:0000256" key="1">
    <source>
        <dbReference type="SAM" id="Phobius"/>
    </source>
</evidence>
<dbReference type="SUPFAM" id="SSF48317">
    <property type="entry name" value="Acid phosphatase/Vanadium-dependent haloperoxidase"/>
    <property type="match status" value="1"/>
</dbReference>
<dbReference type="InterPro" id="IPR036938">
    <property type="entry name" value="PAP2/HPO_sf"/>
</dbReference>
<feature type="transmembrane region" description="Helical" evidence="1">
    <location>
        <begin position="109"/>
        <end position="127"/>
    </location>
</feature>
<gene>
    <name evidence="3" type="ORF">NQ502_04700</name>
</gene>
<evidence type="ECO:0000259" key="2">
    <source>
        <dbReference type="Pfam" id="PF01569"/>
    </source>
</evidence>
<dbReference type="Gene3D" id="1.20.144.10">
    <property type="entry name" value="Phosphatidic acid phosphatase type 2/haloperoxidase"/>
    <property type="match status" value="1"/>
</dbReference>
<feature type="transmembrane region" description="Helical" evidence="1">
    <location>
        <begin position="82"/>
        <end position="103"/>
    </location>
</feature>
<evidence type="ECO:0000313" key="4">
    <source>
        <dbReference type="Proteomes" id="UP001060164"/>
    </source>
</evidence>
<keyword evidence="1" id="KW-0472">Membrane</keyword>
<protein>
    <submittedName>
        <fullName evidence="3">Phosphatase PAP2 family protein</fullName>
    </submittedName>
</protein>
<organism evidence="3 4">
    <name type="scientific">Ruminococcus gauvreauii</name>
    <dbReference type="NCBI Taxonomy" id="438033"/>
    <lineage>
        <taxon>Bacteria</taxon>
        <taxon>Bacillati</taxon>
        <taxon>Bacillota</taxon>
        <taxon>Clostridia</taxon>
        <taxon>Eubacteriales</taxon>
        <taxon>Oscillospiraceae</taxon>
        <taxon>Ruminococcus</taxon>
    </lineage>
</organism>
<feature type="transmembrane region" description="Helical" evidence="1">
    <location>
        <begin position="12"/>
        <end position="31"/>
    </location>
</feature>